<accession>A0A921I2P6</accession>
<evidence type="ECO:0000313" key="3">
    <source>
        <dbReference type="EMBL" id="HJF95030.1"/>
    </source>
</evidence>
<keyword evidence="2" id="KW-0812">Transmembrane</keyword>
<evidence type="ECO:0000313" key="4">
    <source>
        <dbReference type="Proteomes" id="UP000769156"/>
    </source>
</evidence>
<feature type="compositionally biased region" description="Basic and acidic residues" evidence="1">
    <location>
        <begin position="103"/>
        <end position="137"/>
    </location>
</feature>
<sequence>MLHILLLILKIAGVILAVILGILLLVICIILFVPFCYQGAAKWDAGKKDFKAQGRVTWLLGLLEIRFAFKDGRSSVRGRIAWKKLGSFRTDSQDEEPALSRAPEPEKSTDEVRPQKEEEHGEEHEEKHEKDPQKTETIEEAPAASAPAEKTTETSREAHEETYARSKETRAGDEEEHHKIREALEKIYRRLQQVIQKIKCTFRKICDKIDLFMEKKEQVSDFLSDEIHKKAFYITKKEVIRLLVHVLPRHFKLSLRFGFEDPYHTGQLLAGIAVFYPFLPGEVRISPDFEERIFQGAAKLEGRLYTASLVFAVFQLIRRRAVRETFRDIRGLLHAEA</sequence>
<dbReference type="AlphaFoldDB" id="A0A921I2P6"/>
<reference evidence="3" key="1">
    <citation type="journal article" date="2021" name="PeerJ">
        <title>Extensive microbial diversity within the chicken gut microbiome revealed by metagenomics and culture.</title>
        <authorList>
            <person name="Gilroy R."/>
            <person name="Ravi A."/>
            <person name="Getino M."/>
            <person name="Pursley I."/>
            <person name="Horton D.L."/>
            <person name="Alikhan N.F."/>
            <person name="Baker D."/>
            <person name="Gharbi K."/>
            <person name="Hall N."/>
            <person name="Watson M."/>
            <person name="Adriaenssens E.M."/>
            <person name="Foster-Nyarko E."/>
            <person name="Jarju S."/>
            <person name="Secka A."/>
            <person name="Antonio M."/>
            <person name="Oren A."/>
            <person name="Chaudhuri R.R."/>
            <person name="La Ragione R."/>
            <person name="Hildebrand F."/>
            <person name="Pallen M.J."/>
        </authorList>
    </citation>
    <scope>NUCLEOTIDE SEQUENCE</scope>
    <source>
        <strain evidence="3">ChiSjej5B23-16112</strain>
    </source>
</reference>
<dbReference type="InterPro" id="IPR021338">
    <property type="entry name" value="DUF2953"/>
</dbReference>
<evidence type="ECO:0000256" key="2">
    <source>
        <dbReference type="SAM" id="Phobius"/>
    </source>
</evidence>
<dbReference type="Pfam" id="PF11167">
    <property type="entry name" value="DUF2953"/>
    <property type="match status" value="1"/>
</dbReference>
<proteinExistence type="predicted"/>
<name>A0A921I2P6_9FIRM</name>
<organism evidence="3 4">
    <name type="scientific">Lachnoclostridium phocaeense</name>
    <dbReference type="NCBI Taxonomy" id="1871021"/>
    <lineage>
        <taxon>Bacteria</taxon>
        <taxon>Bacillati</taxon>
        <taxon>Bacillota</taxon>
        <taxon>Clostridia</taxon>
        <taxon>Lachnospirales</taxon>
        <taxon>Lachnospiraceae</taxon>
    </lineage>
</organism>
<evidence type="ECO:0000256" key="1">
    <source>
        <dbReference type="SAM" id="MobiDB-lite"/>
    </source>
</evidence>
<reference evidence="3" key="2">
    <citation type="submission" date="2021-09" db="EMBL/GenBank/DDBJ databases">
        <authorList>
            <person name="Gilroy R."/>
        </authorList>
    </citation>
    <scope>NUCLEOTIDE SEQUENCE</scope>
    <source>
        <strain evidence="3">ChiSjej5B23-16112</strain>
    </source>
</reference>
<dbReference type="Proteomes" id="UP000769156">
    <property type="component" value="Unassembled WGS sequence"/>
</dbReference>
<feature type="transmembrane region" description="Helical" evidence="2">
    <location>
        <begin position="7"/>
        <end position="32"/>
    </location>
</feature>
<feature type="compositionally biased region" description="Low complexity" evidence="1">
    <location>
        <begin position="140"/>
        <end position="149"/>
    </location>
</feature>
<feature type="compositionally biased region" description="Basic and acidic residues" evidence="1">
    <location>
        <begin position="150"/>
        <end position="177"/>
    </location>
</feature>
<keyword evidence="2" id="KW-1133">Transmembrane helix</keyword>
<keyword evidence="2" id="KW-0472">Membrane</keyword>
<feature type="region of interest" description="Disordered" evidence="1">
    <location>
        <begin position="91"/>
        <end position="177"/>
    </location>
</feature>
<comment type="caution">
    <text evidence="3">The sequence shown here is derived from an EMBL/GenBank/DDBJ whole genome shotgun (WGS) entry which is preliminary data.</text>
</comment>
<gene>
    <name evidence="3" type="ORF">K8V82_09630</name>
</gene>
<protein>
    <submittedName>
        <fullName evidence="3">DUF2953 domain-containing protein</fullName>
    </submittedName>
</protein>
<dbReference type="EMBL" id="DYVY01000158">
    <property type="protein sequence ID" value="HJF95030.1"/>
    <property type="molecule type" value="Genomic_DNA"/>
</dbReference>